<dbReference type="AlphaFoldDB" id="A0A9D1L322"/>
<dbReference type="Proteomes" id="UP000824087">
    <property type="component" value="Unassembled WGS sequence"/>
</dbReference>
<keyword evidence="1" id="KW-0812">Transmembrane</keyword>
<keyword evidence="1" id="KW-1133">Transmembrane helix</keyword>
<accession>A0A9D1L322</accession>
<sequence length="118" mass="13659">MEQLFPAKLLDLLVISVTFSMISMVFIQKCKSMKFVRKKWQVCLLNFLFSFLVGMPFANVFYDVSWLDSIWVGLFTFVGAPSIYDALKNQKIFNYKPSSLQDTIAIPKENEIMVPKDD</sequence>
<reference evidence="2" key="1">
    <citation type="submission" date="2020-10" db="EMBL/GenBank/DDBJ databases">
        <authorList>
            <person name="Gilroy R."/>
        </authorList>
    </citation>
    <scope>NUCLEOTIDE SEQUENCE</scope>
    <source>
        <strain evidence="2">CHK197-8231</strain>
    </source>
</reference>
<feature type="transmembrane region" description="Helical" evidence="1">
    <location>
        <begin position="42"/>
        <end position="62"/>
    </location>
</feature>
<evidence type="ECO:0008006" key="4">
    <source>
        <dbReference type="Google" id="ProtNLM"/>
    </source>
</evidence>
<organism evidence="2 3">
    <name type="scientific">Candidatus Fimihabitans intestinipullorum</name>
    <dbReference type="NCBI Taxonomy" id="2840820"/>
    <lineage>
        <taxon>Bacteria</taxon>
        <taxon>Bacillati</taxon>
        <taxon>Mycoplasmatota</taxon>
        <taxon>Mycoplasmatota incertae sedis</taxon>
        <taxon>Candidatus Fimihabitans</taxon>
    </lineage>
</organism>
<protein>
    <recommendedName>
        <fullName evidence="4">Holin</fullName>
    </recommendedName>
</protein>
<comment type="caution">
    <text evidence="2">The sequence shown here is derived from an EMBL/GenBank/DDBJ whole genome shotgun (WGS) entry which is preliminary data.</text>
</comment>
<proteinExistence type="predicted"/>
<feature type="transmembrane region" description="Helical" evidence="1">
    <location>
        <begin position="68"/>
        <end position="87"/>
    </location>
</feature>
<evidence type="ECO:0000313" key="3">
    <source>
        <dbReference type="Proteomes" id="UP000824087"/>
    </source>
</evidence>
<reference evidence="2" key="2">
    <citation type="journal article" date="2021" name="PeerJ">
        <title>Extensive microbial diversity within the chicken gut microbiome revealed by metagenomics and culture.</title>
        <authorList>
            <person name="Gilroy R."/>
            <person name="Ravi A."/>
            <person name="Getino M."/>
            <person name="Pursley I."/>
            <person name="Horton D.L."/>
            <person name="Alikhan N.F."/>
            <person name="Baker D."/>
            <person name="Gharbi K."/>
            <person name="Hall N."/>
            <person name="Watson M."/>
            <person name="Adriaenssens E.M."/>
            <person name="Foster-Nyarko E."/>
            <person name="Jarju S."/>
            <person name="Secka A."/>
            <person name="Antonio M."/>
            <person name="Oren A."/>
            <person name="Chaudhuri R.R."/>
            <person name="La Ragione R."/>
            <person name="Hildebrand F."/>
            <person name="Pallen M.J."/>
        </authorList>
    </citation>
    <scope>NUCLEOTIDE SEQUENCE</scope>
    <source>
        <strain evidence="2">CHK197-8231</strain>
    </source>
</reference>
<evidence type="ECO:0000313" key="2">
    <source>
        <dbReference type="EMBL" id="HIU22161.1"/>
    </source>
</evidence>
<name>A0A9D1L322_9BACT</name>
<feature type="transmembrane region" description="Helical" evidence="1">
    <location>
        <begin position="12"/>
        <end position="30"/>
    </location>
</feature>
<gene>
    <name evidence="2" type="ORF">IAD49_01130</name>
</gene>
<dbReference type="EMBL" id="DVML01000007">
    <property type="protein sequence ID" value="HIU22161.1"/>
    <property type="molecule type" value="Genomic_DNA"/>
</dbReference>
<evidence type="ECO:0000256" key="1">
    <source>
        <dbReference type="SAM" id="Phobius"/>
    </source>
</evidence>
<keyword evidence="1" id="KW-0472">Membrane</keyword>